<organism evidence="2 3">
    <name type="scientific">Candidatus Methylobacter favarea</name>
    <dbReference type="NCBI Taxonomy" id="2707345"/>
    <lineage>
        <taxon>Bacteria</taxon>
        <taxon>Pseudomonadati</taxon>
        <taxon>Pseudomonadota</taxon>
        <taxon>Gammaproteobacteria</taxon>
        <taxon>Methylococcales</taxon>
        <taxon>Methylococcaceae</taxon>
        <taxon>Methylobacter</taxon>
    </lineage>
</organism>
<dbReference type="EMBL" id="CADCXN010000047">
    <property type="protein sequence ID" value="CAA9890187.1"/>
    <property type="molecule type" value="Genomic_DNA"/>
</dbReference>
<protein>
    <recommendedName>
        <fullName evidence="4">DUF1440 domain-containing protein</fullName>
    </recommendedName>
</protein>
<dbReference type="RefSeq" id="WP_174625149.1">
    <property type="nucleotide sequence ID" value="NZ_CADCXN010000047.1"/>
</dbReference>
<reference evidence="2 3" key="1">
    <citation type="submission" date="2020-02" db="EMBL/GenBank/DDBJ databases">
        <authorList>
            <person name="Hogendoorn C."/>
        </authorList>
    </citation>
    <scope>NUCLEOTIDE SEQUENCE [LARGE SCALE GENOMIC DNA]</scope>
    <source>
        <strain evidence="2">METHB21</strain>
    </source>
</reference>
<name>A0A8S0X7L9_9GAMM</name>
<evidence type="ECO:0000256" key="1">
    <source>
        <dbReference type="SAM" id="MobiDB-lite"/>
    </source>
</evidence>
<evidence type="ECO:0000313" key="2">
    <source>
        <dbReference type="EMBL" id="CAA9890187.1"/>
    </source>
</evidence>
<accession>A0A8S0X7L9</accession>
<sequence length="194" mass="20994">MNFNKPDKLQDRDILKGLVAGAVGGMVASVAMNQFQSMWQKLKEGQERAHGAQSMQQGLPQRGAGRILQEKGKDDPDDDATERLSNFISEEVFDHDLTEGEKDLAGTAFHYGFGLTVGGVYGMAAELLPEVAIGAGLPYGALIWVTADEGVVPLLGLSKSPSELPFSKLAYSFSSHLVYGLTAEIVRRALRRKL</sequence>
<evidence type="ECO:0000313" key="3">
    <source>
        <dbReference type="Proteomes" id="UP000494216"/>
    </source>
</evidence>
<gene>
    <name evidence="2" type="ORF">METHB2_20018</name>
</gene>
<proteinExistence type="predicted"/>
<feature type="region of interest" description="Disordered" evidence="1">
    <location>
        <begin position="42"/>
        <end position="63"/>
    </location>
</feature>
<keyword evidence="3" id="KW-1185">Reference proteome</keyword>
<dbReference type="Proteomes" id="UP000494216">
    <property type="component" value="Unassembled WGS sequence"/>
</dbReference>
<dbReference type="Pfam" id="PF07274">
    <property type="entry name" value="DUF1440"/>
    <property type="match status" value="1"/>
</dbReference>
<dbReference type="InterPro" id="IPR009898">
    <property type="entry name" value="DUF1440"/>
</dbReference>
<evidence type="ECO:0008006" key="4">
    <source>
        <dbReference type="Google" id="ProtNLM"/>
    </source>
</evidence>
<dbReference type="AlphaFoldDB" id="A0A8S0X7L9"/>
<comment type="caution">
    <text evidence="2">The sequence shown here is derived from an EMBL/GenBank/DDBJ whole genome shotgun (WGS) entry which is preliminary data.</text>
</comment>